<evidence type="ECO:0008006" key="4">
    <source>
        <dbReference type="Google" id="ProtNLM"/>
    </source>
</evidence>
<feature type="transmembrane region" description="Helical" evidence="1">
    <location>
        <begin position="7"/>
        <end position="24"/>
    </location>
</feature>
<name>A0ABX9KF73_9FUSO</name>
<reference evidence="2 3" key="1">
    <citation type="submission" date="2018-08" db="EMBL/GenBank/DDBJ databases">
        <title>Draft genome sequence of Psychrilyobacter sp. strain SD5 isolated from Black Sea water.</title>
        <authorList>
            <person name="Yadav S."/>
            <person name="Villanueva L."/>
            <person name="Damste J.S.S."/>
        </authorList>
    </citation>
    <scope>NUCLEOTIDE SEQUENCE [LARGE SCALE GENOMIC DNA]</scope>
    <source>
        <strain evidence="2 3">SD5</strain>
    </source>
</reference>
<keyword evidence="1" id="KW-1133">Transmembrane helix</keyword>
<accession>A0ABX9KF73</accession>
<evidence type="ECO:0000313" key="3">
    <source>
        <dbReference type="Proteomes" id="UP000263486"/>
    </source>
</evidence>
<evidence type="ECO:0000256" key="1">
    <source>
        <dbReference type="SAM" id="Phobius"/>
    </source>
</evidence>
<keyword evidence="1" id="KW-0472">Membrane</keyword>
<proteinExistence type="predicted"/>
<dbReference type="SUPFAM" id="SSF48439">
    <property type="entry name" value="Protein prenylyltransferase"/>
    <property type="match status" value="1"/>
</dbReference>
<dbReference type="EMBL" id="QUAJ01000022">
    <property type="protein sequence ID" value="REI40239.1"/>
    <property type="molecule type" value="Genomic_DNA"/>
</dbReference>
<evidence type="ECO:0000313" key="2">
    <source>
        <dbReference type="EMBL" id="REI40239.1"/>
    </source>
</evidence>
<sequence>MIKDSKIYILLGCLGLLFWLNPYLKKDEDVLVKSGYRGTDGMSQNTLLLRTMGMKKAGTAFIWVDQVLTVGEGGTPDLTIEKIKDNSDEMAYLDPYFVTNYNFSGSILALVKIYKRFDLASEIYEKGIEYNPDDLVLKNYFAGMMAASKNNMEGLMVNFERVVNETRDDLLTSIVAYLYEKQYKKLGDKKDLEKAVKYWKILENSKDEKYREIGKRKINNYQLGINN</sequence>
<protein>
    <recommendedName>
        <fullName evidence="4">Tetratricopeptide repeat-containing protein</fullName>
    </recommendedName>
</protein>
<organism evidence="2 3">
    <name type="scientific">Psychrilyobacter piezotolerans</name>
    <dbReference type="NCBI Taxonomy" id="2293438"/>
    <lineage>
        <taxon>Bacteria</taxon>
        <taxon>Fusobacteriati</taxon>
        <taxon>Fusobacteriota</taxon>
        <taxon>Fusobacteriia</taxon>
        <taxon>Fusobacteriales</taxon>
        <taxon>Fusobacteriaceae</taxon>
        <taxon>Psychrilyobacter</taxon>
    </lineage>
</organism>
<keyword evidence="3" id="KW-1185">Reference proteome</keyword>
<gene>
    <name evidence="2" type="ORF">DYH56_11750</name>
</gene>
<comment type="caution">
    <text evidence="2">The sequence shown here is derived from an EMBL/GenBank/DDBJ whole genome shotgun (WGS) entry which is preliminary data.</text>
</comment>
<dbReference type="Proteomes" id="UP000263486">
    <property type="component" value="Unassembled WGS sequence"/>
</dbReference>
<keyword evidence="1" id="KW-0812">Transmembrane</keyword>